<keyword evidence="2" id="KW-1185">Reference proteome</keyword>
<feature type="compositionally biased region" description="Basic and acidic residues" evidence="1">
    <location>
        <begin position="412"/>
        <end position="422"/>
    </location>
</feature>
<feature type="region of interest" description="Disordered" evidence="1">
    <location>
        <begin position="388"/>
        <end position="428"/>
    </location>
</feature>
<evidence type="ECO:0000313" key="2">
    <source>
        <dbReference type="Proteomes" id="UP000887575"/>
    </source>
</evidence>
<evidence type="ECO:0000256" key="1">
    <source>
        <dbReference type="SAM" id="MobiDB-lite"/>
    </source>
</evidence>
<dbReference type="Proteomes" id="UP000887575">
    <property type="component" value="Unassembled WGS sequence"/>
</dbReference>
<protein>
    <submittedName>
        <fullName evidence="3">SAM-dependent MTase TRM10-type domain-containing protein</fullName>
    </submittedName>
</protein>
<dbReference type="AlphaFoldDB" id="A0AAF3ELC9"/>
<reference evidence="3" key="1">
    <citation type="submission" date="2024-02" db="UniProtKB">
        <authorList>
            <consortium name="WormBaseParasite"/>
        </authorList>
    </citation>
    <scope>IDENTIFICATION</scope>
</reference>
<organism evidence="2 3">
    <name type="scientific">Mesorhabditis belari</name>
    <dbReference type="NCBI Taxonomy" id="2138241"/>
    <lineage>
        <taxon>Eukaryota</taxon>
        <taxon>Metazoa</taxon>
        <taxon>Ecdysozoa</taxon>
        <taxon>Nematoda</taxon>
        <taxon>Chromadorea</taxon>
        <taxon>Rhabditida</taxon>
        <taxon>Rhabditina</taxon>
        <taxon>Rhabditomorpha</taxon>
        <taxon>Rhabditoidea</taxon>
        <taxon>Rhabditidae</taxon>
        <taxon>Mesorhabditinae</taxon>
        <taxon>Mesorhabditis</taxon>
    </lineage>
</organism>
<proteinExistence type="predicted"/>
<name>A0AAF3ELC9_9BILA</name>
<dbReference type="WBParaSite" id="MBELARI_LOCUS14834">
    <property type="protein sequence ID" value="MBELARI_LOCUS14834"/>
    <property type="gene ID" value="MBELARI_LOCUS14834"/>
</dbReference>
<dbReference type="InterPro" id="IPR038459">
    <property type="entry name" value="MT_TRM10-typ_sf"/>
</dbReference>
<dbReference type="Gene3D" id="3.40.1280.30">
    <property type="match status" value="1"/>
</dbReference>
<sequence length="440" mass="51214">MMRLRHFLSFQRLLHSTSKCTEAAKTSKENLPSSSFLRDFVKTTREKEKLAQLITERQMLDEFFSENDFRPLNDTDWQLLLKMTYAQERAEYFLSLRRGLEAEQTKEEYIQTQQAKFDAGEMVYGKNFHNLIELFGRDFRAVIDKVYGSRIISKEKTDTLSNLIVDCRYLSNFTAATQHYFLRQFETIHTNNWFSKDPFKGSNFLYGPERLKEENAESFAENETFTQIPFRPTLSNKRLSDHADLHGDSAMYVSWKATRFLPDEPPANLKDIIICATDDYHPATSSSTACAAEKIVPYRIPLEKFSRSLPTTRTAPMTLATAIQILRAWTTGTGWERAISENMVSLRLTDAEWKAKRDISERTKLFKMAMLDSEIMYRQHRIDEKQAQLNEGSKKQLSDDTHLRPKIKHRYSREERNTRRASEAAAQLKTTGISDKALHF</sequence>
<accession>A0AAF3ELC9</accession>
<evidence type="ECO:0000313" key="3">
    <source>
        <dbReference type="WBParaSite" id="MBELARI_LOCUS14834"/>
    </source>
</evidence>
<feature type="compositionally biased region" description="Basic and acidic residues" evidence="1">
    <location>
        <begin position="388"/>
        <end position="403"/>
    </location>
</feature>